<accession>A0A813LMF6</accession>
<evidence type="ECO:0000313" key="4">
    <source>
        <dbReference type="Proteomes" id="UP000654075"/>
    </source>
</evidence>
<evidence type="ECO:0000313" key="3">
    <source>
        <dbReference type="Proteomes" id="UP000626109"/>
    </source>
</evidence>
<comment type="caution">
    <text evidence="2">The sequence shown here is derived from an EMBL/GenBank/DDBJ whole genome shotgun (WGS) entry which is preliminary data.</text>
</comment>
<proteinExistence type="predicted"/>
<name>A0A813LMF6_POLGL</name>
<dbReference type="Proteomes" id="UP000626109">
    <property type="component" value="Unassembled WGS sequence"/>
</dbReference>
<gene>
    <name evidence="1" type="ORF">PGLA1383_LOCUS41040</name>
    <name evidence="2" type="ORF">PGLA2088_LOCUS47532</name>
</gene>
<evidence type="ECO:0000313" key="1">
    <source>
        <dbReference type="EMBL" id="CAE8623828.1"/>
    </source>
</evidence>
<dbReference type="EMBL" id="CAJNNW010036485">
    <property type="protein sequence ID" value="CAE8734872.1"/>
    <property type="molecule type" value="Genomic_DNA"/>
</dbReference>
<reference evidence="2" key="1">
    <citation type="submission" date="2021-02" db="EMBL/GenBank/DDBJ databases">
        <authorList>
            <person name="Dougan E. K."/>
            <person name="Rhodes N."/>
            <person name="Thang M."/>
            <person name="Chan C."/>
        </authorList>
    </citation>
    <scope>NUCLEOTIDE SEQUENCE</scope>
</reference>
<keyword evidence="4" id="KW-1185">Reference proteome</keyword>
<sequence length="193" mass="20750">MQVRQENDRKSSDEGVHLLSGFGRPCSASWDGAEALGSGADCFQLRYATPQGATSCGSRLYLQSCAARAQLGRELLVEASLLFSSLLRGGGSSKVCSQGSQQFVNLTHKHFGPSLNLTHKHFGPSSVALAPSVAIVQGRLHVDSNPQDVGKQLAVTLYFSFNFSRAACKPMIPNNLPQFSIRAKRAKPRSGRT</sequence>
<protein>
    <submittedName>
        <fullName evidence="2">Uncharacterized protein</fullName>
    </submittedName>
</protein>
<dbReference type="Proteomes" id="UP000654075">
    <property type="component" value="Unassembled WGS sequence"/>
</dbReference>
<evidence type="ECO:0000313" key="2">
    <source>
        <dbReference type="EMBL" id="CAE8734872.1"/>
    </source>
</evidence>
<dbReference type="EMBL" id="CAJNNV010028249">
    <property type="protein sequence ID" value="CAE8623828.1"/>
    <property type="molecule type" value="Genomic_DNA"/>
</dbReference>
<dbReference type="AlphaFoldDB" id="A0A813LMF6"/>
<organism evidence="2 3">
    <name type="scientific">Polarella glacialis</name>
    <name type="common">Dinoflagellate</name>
    <dbReference type="NCBI Taxonomy" id="89957"/>
    <lineage>
        <taxon>Eukaryota</taxon>
        <taxon>Sar</taxon>
        <taxon>Alveolata</taxon>
        <taxon>Dinophyceae</taxon>
        <taxon>Suessiales</taxon>
        <taxon>Suessiaceae</taxon>
        <taxon>Polarella</taxon>
    </lineage>
</organism>